<dbReference type="Gene3D" id="1.10.3720.10">
    <property type="entry name" value="MetI-like"/>
    <property type="match status" value="1"/>
</dbReference>
<dbReference type="Pfam" id="PF00528">
    <property type="entry name" value="BPD_transp_1"/>
    <property type="match status" value="1"/>
</dbReference>
<keyword evidence="4 7" id="KW-0812">Transmembrane</keyword>
<keyword evidence="5 7" id="KW-1133">Transmembrane helix</keyword>
<feature type="transmembrane region" description="Helical" evidence="7">
    <location>
        <begin position="26"/>
        <end position="48"/>
    </location>
</feature>
<dbReference type="PROSITE" id="PS50928">
    <property type="entry name" value="ABC_TM1"/>
    <property type="match status" value="1"/>
</dbReference>
<dbReference type="SUPFAM" id="SSF161098">
    <property type="entry name" value="MetI-like"/>
    <property type="match status" value="1"/>
</dbReference>
<gene>
    <name evidence="9" type="ORF">PSTEL_08355</name>
</gene>
<name>A0A089LV26_9BACL</name>
<dbReference type="InterPro" id="IPR000515">
    <property type="entry name" value="MetI-like"/>
</dbReference>
<evidence type="ECO:0000256" key="5">
    <source>
        <dbReference type="ARBA" id="ARBA00022989"/>
    </source>
</evidence>
<evidence type="ECO:0000256" key="4">
    <source>
        <dbReference type="ARBA" id="ARBA00022692"/>
    </source>
</evidence>
<dbReference type="AlphaFoldDB" id="A0A089LV26"/>
<sequence>MNSTSAGAAKALSIKPTKKRFKKQMLWGYLFVAPPFIGMAIFLLYPLLSSLYISFSKYDFSTSPQFIGADNYTRMLFHDPLIWKTLGNTFYAALGVPIGMAVSLFIALLLNQKIKGRNFFRLMFFLPTICSVVAITLMWQWIFNSDYGLLNYFLSLLHIQGPAWLTDEHWSMPAMIIQGVWGGLGVNIILYLSSLGNVPTQLYEAAKVDGAGAWVRFRHITLPGISPITFFILVTSLIGALQDFTRFIIMTAGGPNYSTTTIVYYLYSQAFQYSDMGFASAIAWFVAFIIMIITLINFVASRKWVHYN</sequence>
<evidence type="ECO:0000256" key="6">
    <source>
        <dbReference type="ARBA" id="ARBA00023136"/>
    </source>
</evidence>
<evidence type="ECO:0000259" key="8">
    <source>
        <dbReference type="PROSITE" id="PS50928"/>
    </source>
</evidence>
<dbReference type="CDD" id="cd06261">
    <property type="entry name" value="TM_PBP2"/>
    <property type="match status" value="1"/>
</dbReference>
<keyword evidence="3" id="KW-1003">Cell membrane</keyword>
<dbReference type="PANTHER" id="PTHR30193:SF37">
    <property type="entry name" value="INNER MEMBRANE ABC TRANSPORTER PERMEASE PROTEIN YCJO"/>
    <property type="match status" value="1"/>
</dbReference>
<feature type="transmembrane region" description="Helical" evidence="7">
    <location>
        <begin position="90"/>
        <end position="110"/>
    </location>
</feature>
<evidence type="ECO:0000256" key="3">
    <source>
        <dbReference type="ARBA" id="ARBA00022475"/>
    </source>
</evidence>
<proteinExistence type="inferred from homology"/>
<dbReference type="InterPro" id="IPR035906">
    <property type="entry name" value="MetI-like_sf"/>
</dbReference>
<dbReference type="STRING" id="169760.PSTEL_08355"/>
<dbReference type="HOGENOM" id="CLU_016047_0_2_9"/>
<keyword evidence="9" id="KW-0762">Sugar transport</keyword>
<dbReference type="KEGG" id="pste:PSTEL_08355"/>
<dbReference type="EMBL" id="CP009286">
    <property type="protein sequence ID" value="AIQ63103.1"/>
    <property type="molecule type" value="Genomic_DNA"/>
</dbReference>
<keyword evidence="10" id="KW-1185">Reference proteome</keyword>
<evidence type="ECO:0000256" key="1">
    <source>
        <dbReference type="ARBA" id="ARBA00004651"/>
    </source>
</evidence>
<comment type="similarity">
    <text evidence="7">Belongs to the binding-protein-dependent transport system permease family.</text>
</comment>
<comment type="subcellular location">
    <subcellularLocation>
        <location evidence="1 7">Cell membrane</location>
        <topology evidence="1 7">Multi-pass membrane protein</topology>
    </subcellularLocation>
</comment>
<evidence type="ECO:0000256" key="2">
    <source>
        <dbReference type="ARBA" id="ARBA00022448"/>
    </source>
</evidence>
<keyword evidence="2 7" id="KW-0813">Transport</keyword>
<dbReference type="Proteomes" id="UP000029507">
    <property type="component" value="Chromosome"/>
</dbReference>
<dbReference type="GO" id="GO:0005886">
    <property type="term" value="C:plasma membrane"/>
    <property type="evidence" value="ECO:0007669"/>
    <property type="project" value="UniProtKB-SubCell"/>
</dbReference>
<reference evidence="9 10" key="1">
    <citation type="submission" date="2014-08" db="EMBL/GenBank/DDBJ databases">
        <title>Comparative genomics of the Paenibacillus odorifer group.</title>
        <authorList>
            <person name="den Bakker H.C."/>
            <person name="Tsai Y.-C."/>
            <person name="Martin N."/>
            <person name="Korlach J."/>
            <person name="Wiedmann M."/>
        </authorList>
    </citation>
    <scope>NUCLEOTIDE SEQUENCE [LARGE SCALE GENOMIC DNA]</scope>
    <source>
        <strain evidence="9 10">DSM 14472</strain>
    </source>
</reference>
<evidence type="ECO:0000256" key="7">
    <source>
        <dbReference type="RuleBase" id="RU363032"/>
    </source>
</evidence>
<feature type="transmembrane region" description="Helical" evidence="7">
    <location>
        <begin position="279"/>
        <end position="300"/>
    </location>
</feature>
<feature type="transmembrane region" description="Helical" evidence="7">
    <location>
        <begin position="172"/>
        <end position="192"/>
    </location>
</feature>
<protein>
    <submittedName>
        <fullName evidence="9">Sugar transporter</fullName>
    </submittedName>
</protein>
<feature type="transmembrane region" description="Helical" evidence="7">
    <location>
        <begin position="122"/>
        <end position="143"/>
    </location>
</feature>
<feature type="domain" description="ABC transmembrane type-1" evidence="8">
    <location>
        <begin position="85"/>
        <end position="297"/>
    </location>
</feature>
<dbReference type="InterPro" id="IPR051393">
    <property type="entry name" value="ABC_transporter_permease"/>
</dbReference>
<evidence type="ECO:0000313" key="10">
    <source>
        <dbReference type="Proteomes" id="UP000029507"/>
    </source>
</evidence>
<dbReference type="SUPFAM" id="SSF160964">
    <property type="entry name" value="MalF N-terminal region-like"/>
    <property type="match status" value="1"/>
</dbReference>
<feature type="transmembrane region" description="Helical" evidence="7">
    <location>
        <begin position="220"/>
        <end position="240"/>
    </location>
</feature>
<keyword evidence="6 7" id="KW-0472">Membrane</keyword>
<evidence type="ECO:0000313" key="9">
    <source>
        <dbReference type="EMBL" id="AIQ63103.1"/>
    </source>
</evidence>
<dbReference type="PANTHER" id="PTHR30193">
    <property type="entry name" value="ABC TRANSPORTER PERMEASE PROTEIN"/>
    <property type="match status" value="1"/>
</dbReference>
<accession>A0A089LV26</accession>
<organism evidence="9 10">
    <name type="scientific">Paenibacillus stellifer</name>
    <dbReference type="NCBI Taxonomy" id="169760"/>
    <lineage>
        <taxon>Bacteria</taxon>
        <taxon>Bacillati</taxon>
        <taxon>Bacillota</taxon>
        <taxon>Bacilli</taxon>
        <taxon>Bacillales</taxon>
        <taxon>Paenibacillaceae</taxon>
        <taxon>Paenibacillus</taxon>
    </lineage>
</organism>
<dbReference type="GO" id="GO:0055085">
    <property type="term" value="P:transmembrane transport"/>
    <property type="evidence" value="ECO:0007669"/>
    <property type="project" value="InterPro"/>
</dbReference>
<feature type="transmembrane region" description="Helical" evidence="7">
    <location>
        <begin position="247"/>
        <end position="267"/>
    </location>
</feature>